<feature type="domain" description="GGDEF" evidence="5">
    <location>
        <begin position="390"/>
        <end position="520"/>
    </location>
</feature>
<evidence type="ECO:0000259" key="5">
    <source>
        <dbReference type="PROSITE" id="PS50887"/>
    </source>
</evidence>
<name>A0ABV9NI88_9GAMM</name>
<dbReference type="Gene3D" id="3.30.70.270">
    <property type="match status" value="1"/>
</dbReference>
<evidence type="ECO:0000256" key="2">
    <source>
        <dbReference type="ARBA" id="ARBA00034247"/>
    </source>
</evidence>
<dbReference type="InterPro" id="IPR050469">
    <property type="entry name" value="Diguanylate_Cyclase"/>
</dbReference>
<evidence type="ECO:0000256" key="1">
    <source>
        <dbReference type="ARBA" id="ARBA00012528"/>
    </source>
</evidence>
<dbReference type="SMART" id="SM00267">
    <property type="entry name" value="GGDEF"/>
    <property type="match status" value="1"/>
</dbReference>
<proteinExistence type="predicted"/>
<feature type="region of interest" description="Disordered" evidence="4">
    <location>
        <begin position="1"/>
        <end position="23"/>
    </location>
</feature>
<feature type="coiled-coil region" evidence="3">
    <location>
        <begin position="325"/>
        <end position="359"/>
    </location>
</feature>
<dbReference type="EMBL" id="JBHSGG010000002">
    <property type="protein sequence ID" value="MFC4726994.1"/>
    <property type="molecule type" value="Genomic_DNA"/>
</dbReference>
<evidence type="ECO:0000256" key="3">
    <source>
        <dbReference type="SAM" id="Coils"/>
    </source>
</evidence>
<dbReference type="Pfam" id="PF00990">
    <property type="entry name" value="GGDEF"/>
    <property type="match status" value="1"/>
</dbReference>
<evidence type="ECO:0000313" key="7">
    <source>
        <dbReference type="Proteomes" id="UP001595892"/>
    </source>
</evidence>
<sequence>MQRGKNDPPAGAEAGPLRRLFARRQAPPAAGVPALAGDGAAATPPRPLPETLRTLFSGADSADALLRAFAEGLIALEGELADMGRRLRRACDEDDRESAARTLRQLVEKYIATIDTAPRDPAPAVPLRELLAATLAGALAEALRDAPALAADCDALAARVRAWRPGDSAATLAEGLQALTHRIALHADDAAERHALLMGLFGLLLENVGELLDSDGWLHGQVEMVRQLISAPIDRLALEDARAALREAIVRQGVVRSAMSEAREAMTAMTVAFVDRLETVAASTGEFHARIDDHAGALRQVRSIGDLNRVLDEVLRDTGAMQAQMLRARDEMQQARRDAAAAEARVRALEDELRSVSAQVREDPLTGGLNRRGLDEVYAREVARCERRGSPLCLALLDLDDFRQLNARLGHLGGDAALRHLVATVRTTLREVDAIARFGGEEFLILLPDTDLASAVAAMVRVQRALTQAFFLHDNERVFITFSAGVALRRPGESQDALLRRADAAMYAAKRKGRNRVEAA</sequence>
<evidence type="ECO:0000256" key="4">
    <source>
        <dbReference type="SAM" id="MobiDB-lite"/>
    </source>
</evidence>
<accession>A0ABV9NI88</accession>
<dbReference type="NCBIfam" id="TIGR00254">
    <property type="entry name" value="GGDEF"/>
    <property type="match status" value="1"/>
</dbReference>
<keyword evidence="3" id="KW-0175">Coiled coil</keyword>
<dbReference type="CDD" id="cd01949">
    <property type="entry name" value="GGDEF"/>
    <property type="match status" value="1"/>
</dbReference>
<protein>
    <recommendedName>
        <fullName evidence="1">diguanylate cyclase</fullName>
        <ecNumber evidence="1">2.7.7.65</ecNumber>
    </recommendedName>
</protein>
<organism evidence="6 7">
    <name type="scientific">Coralloluteibacterium thermophilum</name>
    <dbReference type="NCBI Taxonomy" id="2707049"/>
    <lineage>
        <taxon>Bacteria</taxon>
        <taxon>Pseudomonadati</taxon>
        <taxon>Pseudomonadota</taxon>
        <taxon>Gammaproteobacteria</taxon>
        <taxon>Lysobacterales</taxon>
        <taxon>Lysobacteraceae</taxon>
        <taxon>Coralloluteibacterium</taxon>
    </lineage>
</organism>
<keyword evidence="7" id="KW-1185">Reference proteome</keyword>
<dbReference type="SUPFAM" id="SSF55073">
    <property type="entry name" value="Nucleotide cyclase"/>
    <property type="match status" value="1"/>
</dbReference>
<comment type="caution">
    <text evidence="6">The sequence shown here is derived from an EMBL/GenBank/DDBJ whole genome shotgun (WGS) entry which is preliminary data.</text>
</comment>
<dbReference type="PANTHER" id="PTHR45138:SF9">
    <property type="entry name" value="DIGUANYLATE CYCLASE DGCM-RELATED"/>
    <property type="match status" value="1"/>
</dbReference>
<dbReference type="PROSITE" id="PS50887">
    <property type="entry name" value="GGDEF"/>
    <property type="match status" value="1"/>
</dbReference>
<dbReference type="InterPro" id="IPR000160">
    <property type="entry name" value="GGDEF_dom"/>
</dbReference>
<dbReference type="RefSeq" id="WP_377002965.1">
    <property type="nucleotide sequence ID" value="NZ_JBHSGG010000002.1"/>
</dbReference>
<dbReference type="Proteomes" id="UP001595892">
    <property type="component" value="Unassembled WGS sequence"/>
</dbReference>
<dbReference type="PANTHER" id="PTHR45138">
    <property type="entry name" value="REGULATORY COMPONENTS OF SENSORY TRANSDUCTION SYSTEM"/>
    <property type="match status" value="1"/>
</dbReference>
<comment type="catalytic activity">
    <reaction evidence="2">
        <text>2 GTP = 3',3'-c-di-GMP + 2 diphosphate</text>
        <dbReference type="Rhea" id="RHEA:24898"/>
        <dbReference type="ChEBI" id="CHEBI:33019"/>
        <dbReference type="ChEBI" id="CHEBI:37565"/>
        <dbReference type="ChEBI" id="CHEBI:58805"/>
        <dbReference type="EC" id="2.7.7.65"/>
    </reaction>
</comment>
<dbReference type="InterPro" id="IPR029787">
    <property type="entry name" value="Nucleotide_cyclase"/>
</dbReference>
<reference evidence="7" key="1">
    <citation type="journal article" date="2019" name="Int. J. Syst. Evol. Microbiol.">
        <title>The Global Catalogue of Microorganisms (GCM) 10K type strain sequencing project: providing services to taxonomists for standard genome sequencing and annotation.</title>
        <authorList>
            <consortium name="The Broad Institute Genomics Platform"/>
            <consortium name="The Broad Institute Genome Sequencing Center for Infectious Disease"/>
            <person name="Wu L."/>
            <person name="Ma J."/>
        </authorList>
    </citation>
    <scope>NUCLEOTIDE SEQUENCE [LARGE SCALE GENOMIC DNA]</scope>
    <source>
        <strain evidence="7">CGMCC 1.13574</strain>
    </source>
</reference>
<gene>
    <name evidence="6" type="ORF">ACFO3Q_02215</name>
</gene>
<dbReference type="InterPro" id="IPR043128">
    <property type="entry name" value="Rev_trsase/Diguanyl_cyclase"/>
</dbReference>
<evidence type="ECO:0000313" key="6">
    <source>
        <dbReference type="EMBL" id="MFC4726994.1"/>
    </source>
</evidence>
<dbReference type="EC" id="2.7.7.65" evidence="1"/>